<sequence>MWGFITELSANFDLLFPQQRYIMGDRWFIVILLLGMTTICLSQTGDNVCTRLVGHKVTYLTTKIISERKCSSPGVCKTVYSLKKVIKIRLQYSIQRYCCPGFQLEDDVCVAVTTVTSTTAPPTTTPGDVVGPIEGALEEGDVAGVLSEGAVIGVVLAVLAVMAAAFVAVMLGIRRNKSRDKEAIIQREVYRGQSINEPHIDSDTPTAGAFHNDLYYLENKAAKGESFQPDMYDQLHLYGNEADEASHDYESPVRAHTVGGAPTALYSKAKQTYPSTKSEGHLAAMYQNKSDVSNKVRVFERLASQEQTPGEGMVYSDVRY</sequence>
<dbReference type="InParanoid" id="K1PKW6"/>
<proteinExistence type="predicted"/>
<organism evidence="1">
    <name type="scientific">Magallana gigas</name>
    <name type="common">Pacific oyster</name>
    <name type="synonym">Crassostrea gigas</name>
    <dbReference type="NCBI Taxonomy" id="29159"/>
    <lineage>
        <taxon>Eukaryota</taxon>
        <taxon>Metazoa</taxon>
        <taxon>Spiralia</taxon>
        <taxon>Lophotrochozoa</taxon>
        <taxon>Mollusca</taxon>
        <taxon>Bivalvia</taxon>
        <taxon>Autobranchia</taxon>
        <taxon>Pteriomorphia</taxon>
        <taxon>Ostreida</taxon>
        <taxon>Ostreoidea</taxon>
        <taxon>Ostreidae</taxon>
        <taxon>Magallana</taxon>
    </lineage>
</organism>
<reference evidence="1" key="1">
    <citation type="journal article" date="2012" name="Nature">
        <title>The oyster genome reveals stress adaptation and complexity of shell formation.</title>
        <authorList>
            <person name="Zhang G."/>
            <person name="Fang X."/>
            <person name="Guo X."/>
            <person name="Li L."/>
            <person name="Luo R."/>
            <person name="Xu F."/>
            <person name="Yang P."/>
            <person name="Zhang L."/>
            <person name="Wang X."/>
            <person name="Qi H."/>
            <person name="Xiong Z."/>
            <person name="Que H."/>
            <person name="Xie Y."/>
            <person name="Holland P.W."/>
            <person name="Paps J."/>
            <person name="Zhu Y."/>
            <person name="Wu F."/>
            <person name="Chen Y."/>
            <person name="Wang J."/>
            <person name="Peng C."/>
            <person name="Meng J."/>
            <person name="Yang L."/>
            <person name="Liu J."/>
            <person name="Wen B."/>
            <person name="Zhang N."/>
            <person name="Huang Z."/>
            <person name="Zhu Q."/>
            <person name="Feng Y."/>
            <person name="Mount A."/>
            <person name="Hedgecock D."/>
            <person name="Xu Z."/>
            <person name="Liu Y."/>
            <person name="Domazet-Loso T."/>
            <person name="Du Y."/>
            <person name="Sun X."/>
            <person name="Zhang S."/>
            <person name="Liu B."/>
            <person name="Cheng P."/>
            <person name="Jiang X."/>
            <person name="Li J."/>
            <person name="Fan D."/>
            <person name="Wang W."/>
            <person name="Fu W."/>
            <person name="Wang T."/>
            <person name="Wang B."/>
            <person name="Zhang J."/>
            <person name="Peng Z."/>
            <person name="Li Y."/>
            <person name="Li N."/>
            <person name="Wang J."/>
            <person name="Chen M."/>
            <person name="He Y."/>
            <person name="Tan F."/>
            <person name="Song X."/>
            <person name="Zheng Q."/>
            <person name="Huang R."/>
            <person name="Yang H."/>
            <person name="Du X."/>
            <person name="Chen L."/>
            <person name="Yang M."/>
            <person name="Gaffney P.M."/>
            <person name="Wang S."/>
            <person name="Luo L."/>
            <person name="She Z."/>
            <person name="Ming Y."/>
            <person name="Huang W."/>
            <person name="Zhang S."/>
            <person name="Huang B."/>
            <person name="Zhang Y."/>
            <person name="Qu T."/>
            <person name="Ni P."/>
            <person name="Miao G."/>
            <person name="Wang J."/>
            <person name="Wang Q."/>
            <person name="Steinberg C.E."/>
            <person name="Wang H."/>
            <person name="Li N."/>
            <person name="Qian L."/>
            <person name="Zhang G."/>
            <person name="Li Y."/>
            <person name="Yang H."/>
            <person name="Liu X."/>
            <person name="Wang J."/>
            <person name="Yin Y."/>
            <person name="Wang J."/>
        </authorList>
    </citation>
    <scope>NUCLEOTIDE SEQUENCE [LARGE SCALE GENOMIC DNA]</scope>
    <source>
        <strain evidence="1">05x7-T-G4-1.051#20</strain>
    </source>
</reference>
<protein>
    <recommendedName>
        <fullName evidence="2">EMI domain-containing protein</fullName>
    </recommendedName>
</protein>
<dbReference type="EMBL" id="JH819071">
    <property type="protein sequence ID" value="EKC24727.1"/>
    <property type="molecule type" value="Genomic_DNA"/>
</dbReference>
<evidence type="ECO:0008006" key="2">
    <source>
        <dbReference type="Google" id="ProtNLM"/>
    </source>
</evidence>
<dbReference type="AlphaFoldDB" id="K1PKW6"/>
<name>K1PKW6_MAGGI</name>
<dbReference type="HOGENOM" id="CLU_869446_0_0_1"/>
<gene>
    <name evidence="1" type="ORF">CGI_10009244</name>
</gene>
<accession>K1PKW6</accession>
<evidence type="ECO:0000313" key="1">
    <source>
        <dbReference type="EMBL" id="EKC24727.1"/>
    </source>
</evidence>